<keyword evidence="3" id="KW-0808">Transferase</keyword>
<gene>
    <name evidence="6" type="ORF">PROFUN_16300</name>
</gene>
<dbReference type="EMBL" id="MDYQ01000512">
    <property type="protein sequence ID" value="PRP74003.1"/>
    <property type="molecule type" value="Genomic_DNA"/>
</dbReference>
<reference evidence="6 7" key="1">
    <citation type="journal article" date="2018" name="Genome Biol. Evol.">
        <title>Multiple Roots of Fruiting Body Formation in Amoebozoa.</title>
        <authorList>
            <person name="Hillmann F."/>
            <person name="Forbes G."/>
            <person name="Novohradska S."/>
            <person name="Ferling I."/>
            <person name="Riege K."/>
            <person name="Groth M."/>
            <person name="Westermann M."/>
            <person name="Marz M."/>
            <person name="Spaller T."/>
            <person name="Winckler T."/>
            <person name="Schaap P."/>
            <person name="Glockner G."/>
        </authorList>
    </citation>
    <scope>NUCLEOTIDE SEQUENCE [LARGE SCALE GENOMIC DNA]</scope>
    <source>
        <strain evidence="6 7">Jena</strain>
    </source>
</reference>
<name>A0A2P6MQM0_9EUKA</name>
<comment type="caution">
    <text evidence="6">The sequence shown here is derived from an EMBL/GenBank/DDBJ whole genome shotgun (WGS) entry which is preliminary data.</text>
</comment>
<dbReference type="GO" id="GO:0003899">
    <property type="term" value="F:DNA-directed RNA polymerase activity"/>
    <property type="evidence" value="ECO:0007669"/>
    <property type="project" value="UniProtKB-EC"/>
</dbReference>
<accession>A0A2P6MQM0</accession>
<dbReference type="PANTHER" id="PTHR19376">
    <property type="entry name" value="DNA-DIRECTED RNA POLYMERASE"/>
    <property type="match status" value="1"/>
</dbReference>
<keyword evidence="5" id="KW-0804">Transcription</keyword>
<organism evidence="6 7">
    <name type="scientific">Planoprotostelium fungivorum</name>
    <dbReference type="NCBI Taxonomy" id="1890364"/>
    <lineage>
        <taxon>Eukaryota</taxon>
        <taxon>Amoebozoa</taxon>
        <taxon>Evosea</taxon>
        <taxon>Variosea</taxon>
        <taxon>Cavosteliida</taxon>
        <taxon>Cavosteliaceae</taxon>
        <taxon>Planoprotostelium</taxon>
    </lineage>
</organism>
<dbReference type="GO" id="GO:0005665">
    <property type="term" value="C:RNA polymerase II, core complex"/>
    <property type="evidence" value="ECO:0007669"/>
    <property type="project" value="TreeGrafter"/>
</dbReference>
<dbReference type="Gene3D" id="6.10.250.2940">
    <property type="match status" value="1"/>
</dbReference>
<dbReference type="AlphaFoldDB" id="A0A2P6MQM0"/>
<dbReference type="GO" id="GO:0006351">
    <property type="term" value="P:DNA-templated transcription"/>
    <property type="evidence" value="ECO:0007669"/>
    <property type="project" value="InterPro"/>
</dbReference>
<evidence type="ECO:0000313" key="7">
    <source>
        <dbReference type="Proteomes" id="UP000241769"/>
    </source>
</evidence>
<keyword evidence="2" id="KW-0240">DNA-directed RNA polymerase</keyword>
<dbReference type="PANTHER" id="PTHR19376:SF37">
    <property type="entry name" value="DNA-DIRECTED RNA POLYMERASE II SUBUNIT RPB1"/>
    <property type="match status" value="1"/>
</dbReference>
<dbReference type="InParanoid" id="A0A2P6MQM0"/>
<sequence length="422" mass="47804">MNLARELPGATHQKSFEKQEMIATQSLREMNNIKTMIIAGITVEHQGKENSVQIQAKDPAQLCQGWPWRSQGFVGLTPQEFFFHAMGGTEGDIHTAAMEDVMVHYNGNVRNSLGEIVQSLYGEDSFDAISVEKQKLVSMKISTMVMEKNYRWFPKQQGFEPPLCASTTQLSGFALNQNLTAVQPSSVPLQHQMTRPIPSPRQLRQSNSHQMLLYKLIQQMRGPILTCHTAAAKLIRLLMKTMEDVMVHYNGNVRNSLGEIVQSLYGEDSFDAISVEKQKLVSMKISTMVMEKNYRWFPKQQGFGEGVLQPEIIRHQRRRTDQSHPSSSDKANSITTAAEAIEQPPNVIVQAHPADERTYLDLPHAAAKLIRLYCKKTEEDFMPELPALMNHLMGDSPPVPDRNWNFFGVEEQISIPHHRLPT</sequence>
<evidence type="ECO:0000256" key="1">
    <source>
        <dbReference type="ARBA" id="ARBA00012418"/>
    </source>
</evidence>
<keyword evidence="7" id="KW-1185">Reference proteome</keyword>
<dbReference type="Proteomes" id="UP000241769">
    <property type="component" value="Unassembled WGS sequence"/>
</dbReference>
<keyword evidence="4" id="KW-0548">Nucleotidyltransferase</keyword>
<dbReference type="STRING" id="1890364.A0A2P6MQM0"/>
<evidence type="ECO:0000256" key="3">
    <source>
        <dbReference type="ARBA" id="ARBA00022679"/>
    </source>
</evidence>
<dbReference type="EC" id="2.7.7.6" evidence="1"/>
<dbReference type="SUPFAM" id="SSF64484">
    <property type="entry name" value="beta and beta-prime subunits of DNA dependent RNA-polymerase"/>
    <property type="match status" value="2"/>
</dbReference>
<evidence type="ECO:0000256" key="4">
    <source>
        <dbReference type="ARBA" id="ARBA00022695"/>
    </source>
</evidence>
<dbReference type="OrthoDB" id="270392at2759"/>
<evidence type="ECO:0000313" key="6">
    <source>
        <dbReference type="EMBL" id="PRP74003.1"/>
    </source>
</evidence>
<dbReference type="InterPro" id="IPR045867">
    <property type="entry name" value="DNA-dir_RpoC_beta_prime"/>
</dbReference>
<evidence type="ECO:0000256" key="2">
    <source>
        <dbReference type="ARBA" id="ARBA00022478"/>
    </source>
</evidence>
<evidence type="ECO:0000256" key="5">
    <source>
        <dbReference type="ARBA" id="ARBA00023163"/>
    </source>
</evidence>
<proteinExistence type="predicted"/>
<dbReference type="Gene3D" id="6.20.50.80">
    <property type="match status" value="2"/>
</dbReference>
<protein>
    <recommendedName>
        <fullName evidence="1">DNA-directed RNA polymerase</fullName>
        <ecNumber evidence="1">2.7.7.6</ecNumber>
    </recommendedName>
</protein>